<dbReference type="SMART" id="SM00267">
    <property type="entry name" value="GGDEF"/>
    <property type="match status" value="1"/>
</dbReference>
<dbReference type="CDD" id="cd01949">
    <property type="entry name" value="GGDEF"/>
    <property type="match status" value="1"/>
</dbReference>
<feature type="coiled-coil region" evidence="1">
    <location>
        <begin position="12"/>
        <end position="39"/>
    </location>
</feature>
<dbReference type="Proteomes" id="UP001231616">
    <property type="component" value="Unassembled WGS sequence"/>
</dbReference>
<dbReference type="RefSeq" id="WP_305893042.1">
    <property type="nucleotide sequence ID" value="NZ_JAUZVZ010000007.1"/>
</dbReference>
<keyword evidence="3" id="KW-0548">Nucleotidyltransferase</keyword>
<dbReference type="InterPro" id="IPR029787">
    <property type="entry name" value="Nucleotide_cyclase"/>
</dbReference>
<dbReference type="Gene3D" id="3.30.70.270">
    <property type="match status" value="1"/>
</dbReference>
<sequence length="202" mass="22875">MQPKMNPAEPSYAELQQQLKQAETMAERTLGELVALQKSQLPKQYADTPGIVQIQHQLQFMLKHAQRHNSGFALMFVQIDQFKAIRDKHDAAFTKKIIELTLQHLNAAVRQCDSISQLADDQFLVLVTDVSRIYDTVLVAEKLLQKLDTLHRFTLQIPNLTISIGISHFPEDGNDALLLIERATAAMLHAQHRGGNQFSLLR</sequence>
<evidence type="ECO:0000259" key="2">
    <source>
        <dbReference type="PROSITE" id="PS50887"/>
    </source>
</evidence>
<organism evidence="3 4">
    <name type="scientific">Alkalimonas collagenimarina</name>
    <dbReference type="NCBI Taxonomy" id="400390"/>
    <lineage>
        <taxon>Bacteria</taxon>
        <taxon>Pseudomonadati</taxon>
        <taxon>Pseudomonadota</taxon>
        <taxon>Gammaproteobacteria</taxon>
        <taxon>Alkalimonas</taxon>
    </lineage>
</organism>
<dbReference type="PROSITE" id="PS50887">
    <property type="entry name" value="GGDEF"/>
    <property type="match status" value="1"/>
</dbReference>
<dbReference type="EC" id="2.7.7.65" evidence="3"/>
<dbReference type="PANTHER" id="PTHR44757">
    <property type="entry name" value="DIGUANYLATE CYCLASE DGCP"/>
    <property type="match status" value="1"/>
</dbReference>
<evidence type="ECO:0000313" key="4">
    <source>
        <dbReference type="Proteomes" id="UP001231616"/>
    </source>
</evidence>
<evidence type="ECO:0000313" key="3">
    <source>
        <dbReference type="EMBL" id="MDP4535776.1"/>
    </source>
</evidence>
<gene>
    <name evidence="3" type="ORF">Q3O60_06230</name>
</gene>
<feature type="domain" description="GGDEF" evidence="2">
    <location>
        <begin position="70"/>
        <end position="202"/>
    </location>
</feature>
<name>A0ABT9GXI4_9GAMM</name>
<reference evidence="3 4" key="1">
    <citation type="submission" date="2023-08" db="EMBL/GenBank/DDBJ databases">
        <authorList>
            <person name="Joshi A."/>
            <person name="Thite S."/>
        </authorList>
    </citation>
    <scope>NUCLEOTIDE SEQUENCE [LARGE SCALE GENOMIC DNA]</scope>
    <source>
        <strain evidence="3 4">AC40</strain>
    </source>
</reference>
<keyword evidence="3" id="KW-0808">Transferase</keyword>
<dbReference type="InterPro" id="IPR043128">
    <property type="entry name" value="Rev_trsase/Diguanyl_cyclase"/>
</dbReference>
<keyword evidence="1" id="KW-0175">Coiled coil</keyword>
<keyword evidence="4" id="KW-1185">Reference proteome</keyword>
<dbReference type="GO" id="GO:0052621">
    <property type="term" value="F:diguanylate cyclase activity"/>
    <property type="evidence" value="ECO:0007669"/>
    <property type="project" value="UniProtKB-EC"/>
</dbReference>
<dbReference type="Pfam" id="PF00990">
    <property type="entry name" value="GGDEF"/>
    <property type="match status" value="1"/>
</dbReference>
<proteinExistence type="predicted"/>
<dbReference type="NCBIfam" id="TIGR00254">
    <property type="entry name" value="GGDEF"/>
    <property type="match status" value="1"/>
</dbReference>
<accession>A0ABT9GXI4</accession>
<dbReference type="InterPro" id="IPR000160">
    <property type="entry name" value="GGDEF_dom"/>
</dbReference>
<dbReference type="PANTHER" id="PTHR44757:SF2">
    <property type="entry name" value="BIOFILM ARCHITECTURE MAINTENANCE PROTEIN MBAA"/>
    <property type="match status" value="1"/>
</dbReference>
<dbReference type="InterPro" id="IPR052155">
    <property type="entry name" value="Biofilm_reg_signaling"/>
</dbReference>
<protein>
    <submittedName>
        <fullName evidence="3">GGDEF domain-containing protein</fullName>
        <ecNumber evidence="3">2.7.7.65</ecNumber>
    </submittedName>
</protein>
<comment type="caution">
    <text evidence="3">The sequence shown here is derived from an EMBL/GenBank/DDBJ whole genome shotgun (WGS) entry which is preliminary data.</text>
</comment>
<dbReference type="SUPFAM" id="SSF55073">
    <property type="entry name" value="Nucleotide cyclase"/>
    <property type="match status" value="1"/>
</dbReference>
<dbReference type="EMBL" id="JAUZVZ010000007">
    <property type="protein sequence ID" value="MDP4535776.1"/>
    <property type="molecule type" value="Genomic_DNA"/>
</dbReference>
<evidence type="ECO:0000256" key="1">
    <source>
        <dbReference type="SAM" id="Coils"/>
    </source>
</evidence>